<keyword evidence="1" id="KW-0812">Transmembrane</keyword>
<name>A0A444X7X1_ARAHY</name>
<keyword evidence="3" id="KW-1185">Reference proteome</keyword>
<accession>A0A444X7X1</accession>
<comment type="caution">
    <text evidence="2">The sequence shown here is derived from an EMBL/GenBank/DDBJ whole genome shotgun (WGS) entry which is preliminary data.</text>
</comment>
<reference evidence="2 3" key="1">
    <citation type="submission" date="2019-01" db="EMBL/GenBank/DDBJ databases">
        <title>Sequencing of cultivated peanut Arachis hypogaea provides insights into genome evolution and oil improvement.</title>
        <authorList>
            <person name="Chen X."/>
        </authorList>
    </citation>
    <scope>NUCLEOTIDE SEQUENCE [LARGE SCALE GENOMIC DNA]</scope>
    <source>
        <strain evidence="3">cv. Fuhuasheng</strain>
        <tissue evidence="2">Leaves</tissue>
    </source>
</reference>
<feature type="transmembrane region" description="Helical" evidence="1">
    <location>
        <begin position="50"/>
        <end position="75"/>
    </location>
</feature>
<gene>
    <name evidence="2" type="ORF">Ahy_B10g105406</name>
</gene>
<keyword evidence="1" id="KW-0472">Membrane</keyword>
<sequence>MLVHPSPPYQCRIKLIDEIRREDYNPLPSTRRPNPINEVQQPRKRYLTSLLLFTLSFLQWILLIFLIFLFLLLLLPLSSKIQRAVNVLNYDNRLPSRLNQQLPQLGVLLHSRQFKIIHIISLEPRRVLENYVTPLGAFVSVPVITWIVRVELQLAVLRGNRFALIQHVIDVRAGSKGRWEELLVRIS</sequence>
<evidence type="ECO:0000256" key="1">
    <source>
        <dbReference type="SAM" id="Phobius"/>
    </source>
</evidence>
<organism evidence="2 3">
    <name type="scientific">Arachis hypogaea</name>
    <name type="common">Peanut</name>
    <dbReference type="NCBI Taxonomy" id="3818"/>
    <lineage>
        <taxon>Eukaryota</taxon>
        <taxon>Viridiplantae</taxon>
        <taxon>Streptophyta</taxon>
        <taxon>Embryophyta</taxon>
        <taxon>Tracheophyta</taxon>
        <taxon>Spermatophyta</taxon>
        <taxon>Magnoliopsida</taxon>
        <taxon>eudicotyledons</taxon>
        <taxon>Gunneridae</taxon>
        <taxon>Pentapetalae</taxon>
        <taxon>rosids</taxon>
        <taxon>fabids</taxon>
        <taxon>Fabales</taxon>
        <taxon>Fabaceae</taxon>
        <taxon>Papilionoideae</taxon>
        <taxon>50 kb inversion clade</taxon>
        <taxon>dalbergioids sensu lato</taxon>
        <taxon>Dalbergieae</taxon>
        <taxon>Pterocarpus clade</taxon>
        <taxon>Arachis</taxon>
    </lineage>
</organism>
<dbReference type="AlphaFoldDB" id="A0A444X7X1"/>
<protein>
    <submittedName>
        <fullName evidence="2">Uncharacterized protein</fullName>
    </submittedName>
</protein>
<proteinExistence type="predicted"/>
<evidence type="ECO:0000313" key="3">
    <source>
        <dbReference type="Proteomes" id="UP000289738"/>
    </source>
</evidence>
<dbReference type="Proteomes" id="UP000289738">
    <property type="component" value="Chromosome B10"/>
</dbReference>
<dbReference type="EMBL" id="SDMP01000020">
    <property type="protein sequence ID" value="RYQ85798.1"/>
    <property type="molecule type" value="Genomic_DNA"/>
</dbReference>
<keyword evidence="1" id="KW-1133">Transmembrane helix</keyword>
<evidence type="ECO:0000313" key="2">
    <source>
        <dbReference type="EMBL" id="RYQ85798.1"/>
    </source>
</evidence>